<protein>
    <recommendedName>
        <fullName evidence="2">2EXR domain-containing protein</fullName>
    </recommendedName>
</protein>
<accession>A0A384JJY8</accession>
<proteinExistence type="predicted"/>
<evidence type="ECO:0000313" key="3">
    <source>
        <dbReference type="EMBL" id="ATZ50919.1"/>
    </source>
</evidence>
<dbReference type="Pfam" id="PF20150">
    <property type="entry name" value="2EXR"/>
    <property type="match status" value="1"/>
</dbReference>
<evidence type="ECO:0000259" key="2">
    <source>
        <dbReference type="Pfam" id="PF20150"/>
    </source>
</evidence>
<sequence>MSSHTDSNMNGSDKGEGVKRRMSMTSGDSVEKEHSTDRTKKIKLIIPNEEATKPLTTKPLTEFHLFGKFPQELRSMIWKQTLKKDVAVQIRNNGGLYPMKGVFNDPSTPVLLVNREARDATQRNKVMYGSFPFNRDTDTLHLFFPLNFWASWLDFGESSPLSSLKVKRVVLNGFYFRRSLGIDNSSLDQIERRTQQFFAILSKMPELKTIAVPTTGKNVTSRTKDADQSETDAQEMANFEAINKSYQEKAKEFQKEFRPEWQIPALVYLQHHDNKPKHFSADQY</sequence>
<dbReference type="AlphaFoldDB" id="A0A384JJY8"/>
<dbReference type="Proteomes" id="UP000001798">
    <property type="component" value="Chromosome 6"/>
</dbReference>
<feature type="compositionally biased region" description="Basic and acidic residues" evidence="1">
    <location>
        <begin position="29"/>
        <end position="39"/>
    </location>
</feature>
<feature type="domain" description="2EXR" evidence="2">
    <location>
        <begin position="63"/>
        <end position="140"/>
    </location>
</feature>
<dbReference type="InterPro" id="IPR045518">
    <property type="entry name" value="2EXR"/>
</dbReference>
<keyword evidence="4" id="KW-1185">Reference proteome</keyword>
<reference evidence="3 4" key="3">
    <citation type="journal article" date="2017" name="Mol. Plant Pathol.">
        <title>A gapless genome sequence of the fungus Botrytis cinerea.</title>
        <authorList>
            <person name="Van Kan J.A."/>
            <person name="Stassen J.H."/>
            <person name="Mosbach A."/>
            <person name="Van Der Lee T.A."/>
            <person name="Faino L."/>
            <person name="Farmer A.D."/>
            <person name="Papasotiriou D.G."/>
            <person name="Zhou S."/>
            <person name="Seidl M.F."/>
            <person name="Cottam E."/>
            <person name="Edel D."/>
            <person name="Hahn M."/>
            <person name="Schwartz D.C."/>
            <person name="Dietrich R.A."/>
            <person name="Widdison S."/>
            <person name="Scalliet G."/>
        </authorList>
    </citation>
    <scope>NUCLEOTIDE SEQUENCE [LARGE SCALE GENOMIC DNA]</scope>
    <source>
        <strain evidence="3 4">B05.10</strain>
    </source>
</reference>
<reference evidence="3 4" key="2">
    <citation type="journal article" date="2012" name="Eukaryot. Cell">
        <title>Genome update of Botrytis cinerea strains B05.10 and T4.</title>
        <authorList>
            <person name="Staats M."/>
            <person name="van Kan J.A."/>
        </authorList>
    </citation>
    <scope>NUCLEOTIDE SEQUENCE [LARGE SCALE GENOMIC DNA]</scope>
    <source>
        <strain evidence="3 4">B05.10</strain>
    </source>
</reference>
<dbReference type="EMBL" id="CP009810">
    <property type="protein sequence ID" value="ATZ50919.1"/>
    <property type="molecule type" value="Genomic_DNA"/>
</dbReference>
<dbReference type="PANTHER" id="PTHR35910:SF1">
    <property type="entry name" value="2EXR DOMAIN-CONTAINING PROTEIN"/>
    <property type="match status" value="1"/>
</dbReference>
<gene>
    <name evidence="3" type="ORF">BCIN_06g03870</name>
</gene>
<evidence type="ECO:0000256" key="1">
    <source>
        <dbReference type="SAM" id="MobiDB-lite"/>
    </source>
</evidence>
<organism evidence="3 4">
    <name type="scientific">Botryotinia fuckeliana (strain B05.10)</name>
    <name type="common">Noble rot fungus</name>
    <name type="synonym">Botrytis cinerea</name>
    <dbReference type="NCBI Taxonomy" id="332648"/>
    <lineage>
        <taxon>Eukaryota</taxon>
        <taxon>Fungi</taxon>
        <taxon>Dikarya</taxon>
        <taxon>Ascomycota</taxon>
        <taxon>Pezizomycotina</taxon>
        <taxon>Leotiomycetes</taxon>
        <taxon>Helotiales</taxon>
        <taxon>Sclerotiniaceae</taxon>
        <taxon>Botrytis</taxon>
    </lineage>
</organism>
<dbReference type="GeneID" id="5436679"/>
<reference evidence="3 4" key="1">
    <citation type="journal article" date="2011" name="PLoS Genet.">
        <title>Genomic analysis of the necrotrophic fungal pathogens Sclerotinia sclerotiorum and Botrytis cinerea.</title>
        <authorList>
            <person name="Amselem J."/>
            <person name="Cuomo C.A."/>
            <person name="van Kan J.A."/>
            <person name="Viaud M."/>
            <person name="Benito E.P."/>
            <person name="Couloux A."/>
            <person name="Coutinho P.M."/>
            <person name="de Vries R.P."/>
            <person name="Dyer P.S."/>
            <person name="Fillinger S."/>
            <person name="Fournier E."/>
            <person name="Gout L."/>
            <person name="Hahn M."/>
            <person name="Kohn L."/>
            <person name="Lapalu N."/>
            <person name="Plummer K.M."/>
            <person name="Pradier J.M."/>
            <person name="Quevillon E."/>
            <person name="Sharon A."/>
            <person name="Simon A."/>
            <person name="ten Have A."/>
            <person name="Tudzynski B."/>
            <person name="Tudzynski P."/>
            <person name="Wincker P."/>
            <person name="Andrew M."/>
            <person name="Anthouard V."/>
            <person name="Beever R.E."/>
            <person name="Beffa R."/>
            <person name="Benoit I."/>
            <person name="Bouzid O."/>
            <person name="Brault B."/>
            <person name="Chen Z."/>
            <person name="Choquer M."/>
            <person name="Collemare J."/>
            <person name="Cotton P."/>
            <person name="Danchin E.G."/>
            <person name="Da Silva C."/>
            <person name="Gautier A."/>
            <person name="Giraud C."/>
            <person name="Giraud T."/>
            <person name="Gonzalez C."/>
            <person name="Grossetete S."/>
            <person name="Guldener U."/>
            <person name="Henrissat B."/>
            <person name="Howlett B.J."/>
            <person name="Kodira C."/>
            <person name="Kretschmer M."/>
            <person name="Lappartient A."/>
            <person name="Leroch M."/>
            <person name="Levis C."/>
            <person name="Mauceli E."/>
            <person name="Neuveglise C."/>
            <person name="Oeser B."/>
            <person name="Pearson M."/>
            <person name="Poulain J."/>
            <person name="Poussereau N."/>
            <person name="Quesneville H."/>
            <person name="Rascle C."/>
            <person name="Schumacher J."/>
            <person name="Segurens B."/>
            <person name="Sexton A."/>
            <person name="Silva E."/>
            <person name="Sirven C."/>
            <person name="Soanes D.M."/>
            <person name="Talbot N.J."/>
            <person name="Templeton M."/>
            <person name="Yandava C."/>
            <person name="Yarden O."/>
            <person name="Zeng Q."/>
            <person name="Rollins J.A."/>
            <person name="Lebrun M.H."/>
            <person name="Dickman M."/>
        </authorList>
    </citation>
    <scope>NUCLEOTIDE SEQUENCE [LARGE SCALE GENOMIC DNA]</scope>
    <source>
        <strain evidence="3 4">B05.10</strain>
    </source>
</reference>
<name>A0A384JJY8_BOTFB</name>
<dbReference type="RefSeq" id="XP_001556119.1">
    <property type="nucleotide sequence ID" value="XM_001556069.2"/>
</dbReference>
<feature type="region of interest" description="Disordered" evidence="1">
    <location>
        <begin position="1"/>
        <end position="41"/>
    </location>
</feature>
<dbReference type="OrthoDB" id="3473305at2759"/>
<feature type="compositionally biased region" description="Polar residues" evidence="1">
    <location>
        <begin position="1"/>
        <end position="11"/>
    </location>
</feature>
<dbReference type="PANTHER" id="PTHR35910">
    <property type="entry name" value="2EXR DOMAIN-CONTAINING PROTEIN"/>
    <property type="match status" value="1"/>
</dbReference>
<dbReference type="KEGG" id="bfu:BCIN_06g03870"/>
<dbReference type="VEuPathDB" id="FungiDB:Bcin06g03870"/>
<evidence type="ECO:0000313" key="4">
    <source>
        <dbReference type="Proteomes" id="UP000001798"/>
    </source>
</evidence>